<gene>
    <name evidence="4" type="primary">syd</name>
    <name evidence="4" type="ORF">GCM10007894_07170</name>
</gene>
<dbReference type="Gene3D" id="3.40.1580.20">
    <property type="entry name" value="Syd protein"/>
    <property type="match status" value="1"/>
</dbReference>
<organism evidence="4 5">
    <name type="scientific">Paraferrimonas haliotis</name>
    <dbReference type="NCBI Taxonomy" id="2013866"/>
    <lineage>
        <taxon>Bacteria</taxon>
        <taxon>Pseudomonadati</taxon>
        <taxon>Pseudomonadota</taxon>
        <taxon>Gammaproteobacteria</taxon>
        <taxon>Alteromonadales</taxon>
        <taxon>Ferrimonadaceae</taxon>
        <taxon>Paraferrimonas</taxon>
    </lineage>
</organism>
<proteinExistence type="predicted"/>
<comment type="caution">
    <text evidence="4">The sequence shown here is derived from an EMBL/GenBank/DDBJ whole genome shotgun (WGS) entry which is preliminary data.</text>
</comment>
<evidence type="ECO:0000256" key="2">
    <source>
        <dbReference type="ARBA" id="ARBA00022519"/>
    </source>
</evidence>
<dbReference type="NCBIfam" id="NF003439">
    <property type="entry name" value="PRK04968.1"/>
    <property type="match status" value="1"/>
</dbReference>
<evidence type="ECO:0000256" key="3">
    <source>
        <dbReference type="ARBA" id="ARBA00023136"/>
    </source>
</evidence>
<reference evidence="4 5" key="1">
    <citation type="journal article" date="2014" name="Int. J. Syst. Evol. Microbiol.">
        <title>Complete genome sequence of Corynebacterium casei LMG S-19264T (=DSM 44701T), isolated from a smear-ripened cheese.</title>
        <authorList>
            <consortium name="US DOE Joint Genome Institute (JGI-PGF)"/>
            <person name="Walter F."/>
            <person name="Albersmeier A."/>
            <person name="Kalinowski J."/>
            <person name="Ruckert C."/>
        </authorList>
    </citation>
    <scope>NUCLEOTIDE SEQUENCE [LARGE SCALE GENOMIC DNA]</scope>
    <source>
        <strain evidence="4 5">NBRC 112785</strain>
    </source>
</reference>
<dbReference type="InterPro" id="IPR009948">
    <property type="entry name" value="Syd"/>
</dbReference>
<dbReference type="AlphaFoldDB" id="A0AA37TNK0"/>
<keyword evidence="5" id="KW-1185">Reference proteome</keyword>
<evidence type="ECO:0000313" key="4">
    <source>
        <dbReference type="EMBL" id="GLS82740.1"/>
    </source>
</evidence>
<dbReference type="RefSeq" id="WP_095498844.1">
    <property type="nucleotide sequence ID" value="NZ_BSPO01000002.1"/>
</dbReference>
<dbReference type="Pfam" id="PF07348">
    <property type="entry name" value="Syd"/>
    <property type="match status" value="1"/>
</dbReference>
<dbReference type="EMBL" id="BSPO01000002">
    <property type="protein sequence ID" value="GLS82740.1"/>
    <property type="molecule type" value="Genomic_DNA"/>
</dbReference>
<evidence type="ECO:0000256" key="1">
    <source>
        <dbReference type="ARBA" id="ARBA00022475"/>
    </source>
</evidence>
<evidence type="ECO:0000313" key="5">
    <source>
        <dbReference type="Proteomes" id="UP001157439"/>
    </source>
</evidence>
<keyword evidence="3" id="KW-0472">Membrane</keyword>
<sequence>MATPNSAQSWDQWLDNYVNRYQEQLGQLPQFYCGAENTPCQVGAANQGFIAWKPSKREVDNDLVDIETALEDAFHPDIHWFYGRYYCPPLKFNSAFGSGELLQTYNQEDFDFLKKNLVGHVLMKRKLKQAPTLFIGVLDDSDLMLSQKCEDGSVWLEQAGQEPQQKLADSIEGLLAQLTPRIAPAEKPPQDELLPHEGFWARIGRMMRSLFNRP</sequence>
<accession>A0AA37TNK0</accession>
<protein>
    <submittedName>
        <fullName evidence="4">Protein Syd</fullName>
    </submittedName>
</protein>
<dbReference type="GO" id="GO:0009898">
    <property type="term" value="C:cytoplasmic side of plasma membrane"/>
    <property type="evidence" value="ECO:0007669"/>
    <property type="project" value="InterPro"/>
</dbReference>
<name>A0AA37TNK0_9GAMM</name>
<keyword evidence="2" id="KW-0997">Cell inner membrane</keyword>
<dbReference type="CDD" id="cd16323">
    <property type="entry name" value="Syd"/>
    <property type="match status" value="1"/>
</dbReference>
<dbReference type="Proteomes" id="UP001157439">
    <property type="component" value="Unassembled WGS sequence"/>
</dbReference>
<keyword evidence="1" id="KW-1003">Cell membrane</keyword>
<dbReference type="InterPro" id="IPR038228">
    <property type="entry name" value="Syd_sf"/>
</dbReference>